<reference evidence="1 2" key="1">
    <citation type="submission" date="2021-03" db="EMBL/GenBank/DDBJ databases">
        <title>Genomic Encyclopedia of Type Strains, Phase IV (KMG-IV): sequencing the most valuable type-strain genomes for metagenomic binning, comparative biology and taxonomic classification.</title>
        <authorList>
            <person name="Goeker M."/>
        </authorList>
    </citation>
    <scope>NUCLEOTIDE SEQUENCE [LARGE SCALE GENOMIC DNA]</scope>
    <source>
        <strain evidence="1 2">DSM 22420</strain>
    </source>
</reference>
<evidence type="ECO:0000313" key="2">
    <source>
        <dbReference type="Proteomes" id="UP001519348"/>
    </source>
</evidence>
<dbReference type="EMBL" id="JAGGKN010000002">
    <property type="protein sequence ID" value="MBP1951863.1"/>
    <property type="molecule type" value="Genomic_DNA"/>
</dbReference>
<protein>
    <submittedName>
        <fullName evidence="1">Metal-dependent phosphotriesterase family hydrolase</fullName>
    </submittedName>
</protein>
<comment type="caution">
    <text evidence="1">The sequence shown here is derived from an EMBL/GenBank/DDBJ whole genome shotgun (WGS) entry which is preliminary data.</text>
</comment>
<sequence length="101" mass="11604">MYNTGEGKTWRGGGSMRIYTAGHYDYALETFLEMLKKAGVTEFMDVRAFTNSKKHPQYNQTALREWLEAHGVEVKHIVVNHQDKIEIVPHELGQWGAMPII</sequence>
<accession>A0ABS4HLY2</accession>
<dbReference type="Pfam" id="PF04343">
    <property type="entry name" value="DUF488"/>
    <property type="match status" value="1"/>
</dbReference>
<keyword evidence="1" id="KW-0378">Hydrolase</keyword>
<keyword evidence="2" id="KW-1185">Reference proteome</keyword>
<organism evidence="1 2">
    <name type="scientific">Jeotgalicoccus aerolatus</name>
    <dbReference type="NCBI Taxonomy" id="709510"/>
    <lineage>
        <taxon>Bacteria</taxon>
        <taxon>Bacillati</taxon>
        <taxon>Bacillota</taxon>
        <taxon>Bacilli</taxon>
        <taxon>Bacillales</taxon>
        <taxon>Staphylococcaceae</taxon>
        <taxon>Jeotgalicoccus</taxon>
    </lineage>
</organism>
<dbReference type="RefSeq" id="WP_342451661.1">
    <property type="nucleotide sequence ID" value="NZ_JAGGKN010000002.1"/>
</dbReference>
<dbReference type="Proteomes" id="UP001519348">
    <property type="component" value="Unassembled WGS sequence"/>
</dbReference>
<dbReference type="GO" id="GO:0016787">
    <property type="term" value="F:hydrolase activity"/>
    <property type="evidence" value="ECO:0007669"/>
    <property type="project" value="UniProtKB-KW"/>
</dbReference>
<evidence type="ECO:0000313" key="1">
    <source>
        <dbReference type="EMBL" id="MBP1951863.1"/>
    </source>
</evidence>
<dbReference type="PANTHER" id="PTHR39337:SF1">
    <property type="entry name" value="BLR5642 PROTEIN"/>
    <property type="match status" value="1"/>
</dbReference>
<gene>
    <name evidence="1" type="ORF">J2Z27_000898</name>
</gene>
<dbReference type="PANTHER" id="PTHR39337">
    <property type="entry name" value="BLR5642 PROTEIN"/>
    <property type="match status" value="1"/>
</dbReference>
<name>A0ABS4HLY2_9STAP</name>
<proteinExistence type="predicted"/>
<dbReference type="InterPro" id="IPR007438">
    <property type="entry name" value="DUF488"/>
</dbReference>